<organism evidence="8 9">
    <name type="scientific">Cyanidioschyzon merolae (strain NIES-3377 / 10D)</name>
    <name type="common">Unicellular red alga</name>
    <dbReference type="NCBI Taxonomy" id="280699"/>
    <lineage>
        <taxon>Eukaryota</taxon>
        <taxon>Rhodophyta</taxon>
        <taxon>Bangiophyceae</taxon>
        <taxon>Cyanidiales</taxon>
        <taxon>Cyanidiaceae</taxon>
        <taxon>Cyanidioschyzon</taxon>
    </lineage>
</organism>
<dbReference type="InterPro" id="IPR000812">
    <property type="entry name" value="TFIIB"/>
</dbReference>
<feature type="region of interest" description="Disordered" evidence="6">
    <location>
        <begin position="338"/>
        <end position="377"/>
    </location>
</feature>
<evidence type="ECO:0000259" key="7">
    <source>
        <dbReference type="PROSITE" id="PS51134"/>
    </source>
</evidence>
<keyword evidence="5" id="KW-0862">Zinc</keyword>
<dbReference type="SUPFAM" id="SSF47954">
    <property type="entry name" value="Cyclin-like"/>
    <property type="match status" value="2"/>
</dbReference>
<keyword evidence="5" id="KW-0479">Metal-binding</keyword>
<keyword evidence="5" id="KW-0863">Zinc-finger</keyword>
<name>M1USL8_CYAM1</name>
<dbReference type="InterPro" id="IPR013137">
    <property type="entry name" value="Znf_TFIIB"/>
</dbReference>
<reference evidence="8 9" key="1">
    <citation type="journal article" date="2004" name="Nature">
        <title>Genome sequence of the ultrasmall unicellular red alga Cyanidioschyzon merolae 10D.</title>
        <authorList>
            <person name="Matsuzaki M."/>
            <person name="Misumi O."/>
            <person name="Shin-i T."/>
            <person name="Maruyama S."/>
            <person name="Takahara M."/>
            <person name="Miyagishima S."/>
            <person name="Mori T."/>
            <person name="Nishida K."/>
            <person name="Yagisawa F."/>
            <person name="Nishida K."/>
            <person name="Yoshida Y."/>
            <person name="Nishimura Y."/>
            <person name="Nakao S."/>
            <person name="Kobayashi T."/>
            <person name="Momoyama Y."/>
            <person name="Higashiyama T."/>
            <person name="Minoda A."/>
            <person name="Sano M."/>
            <person name="Nomoto H."/>
            <person name="Oishi K."/>
            <person name="Hayashi H."/>
            <person name="Ohta F."/>
            <person name="Nishizaka S."/>
            <person name="Haga S."/>
            <person name="Miura S."/>
            <person name="Morishita T."/>
            <person name="Kabeya Y."/>
            <person name="Terasawa K."/>
            <person name="Suzuki Y."/>
            <person name="Ishii Y."/>
            <person name="Asakawa S."/>
            <person name="Takano H."/>
            <person name="Ohta N."/>
            <person name="Kuroiwa H."/>
            <person name="Tanaka K."/>
            <person name="Shimizu N."/>
            <person name="Sugano S."/>
            <person name="Sato N."/>
            <person name="Nozaki H."/>
            <person name="Ogasawara N."/>
            <person name="Kohara Y."/>
            <person name="Kuroiwa T."/>
        </authorList>
    </citation>
    <scope>NUCLEOTIDE SEQUENCE [LARGE SCALE GENOMIC DNA]</scope>
    <source>
        <strain evidence="8 9">10D</strain>
    </source>
</reference>
<dbReference type="GO" id="GO:0070897">
    <property type="term" value="P:transcription preinitiation complex assembly"/>
    <property type="evidence" value="ECO:0007669"/>
    <property type="project" value="InterPro"/>
</dbReference>
<dbReference type="HOGENOM" id="CLU_043736_1_1_1"/>
<dbReference type="RefSeq" id="XP_005536732.1">
    <property type="nucleotide sequence ID" value="XM_005536675.1"/>
</dbReference>
<evidence type="ECO:0000256" key="6">
    <source>
        <dbReference type="SAM" id="MobiDB-lite"/>
    </source>
</evidence>
<gene>
    <name evidence="8" type="ORF">CYME_CML077C</name>
</gene>
<protein>
    <recommendedName>
        <fullName evidence="4">General transcription factor TFIIB</fullName>
    </recommendedName>
</protein>
<dbReference type="Gramene" id="CML077CT">
    <property type="protein sequence ID" value="CML077CT"/>
    <property type="gene ID" value="CML077C"/>
</dbReference>
<dbReference type="PANTHER" id="PTHR11618">
    <property type="entry name" value="TRANSCRIPTION INITIATION FACTOR IIB-RELATED"/>
    <property type="match status" value="1"/>
</dbReference>
<feature type="domain" description="TFIIB-type" evidence="7">
    <location>
        <begin position="10"/>
        <end position="41"/>
    </location>
</feature>
<keyword evidence="1" id="KW-0677">Repeat</keyword>
<dbReference type="GO" id="GO:0005634">
    <property type="term" value="C:nucleus"/>
    <property type="evidence" value="ECO:0007669"/>
    <property type="project" value="TreeGrafter"/>
</dbReference>
<evidence type="ECO:0000256" key="3">
    <source>
        <dbReference type="ARBA" id="ARBA00023163"/>
    </source>
</evidence>
<dbReference type="GO" id="GO:0097550">
    <property type="term" value="C:transcription preinitiation complex"/>
    <property type="evidence" value="ECO:0007669"/>
    <property type="project" value="TreeGrafter"/>
</dbReference>
<dbReference type="PRINTS" id="PR00685">
    <property type="entry name" value="TIFACTORIIB"/>
</dbReference>
<dbReference type="eggNOG" id="KOG1597">
    <property type="taxonomic scope" value="Eukaryota"/>
</dbReference>
<evidence type="ECO:0000256" key="4">
    <source>
        <dbReference type="ARBA" id="ARBA00031706"/>
    </source>
</evidence>
<dbReference type="PROSITE" id="PS51134">
    <property type="entry name" value="ZF_TFIIB"/>
    <property type="match status" value="1"/>
</dbReference>
<dbReference type="KEGG" id="cme:CYME_CML077C"/>
<dbReference type="SUPFAM" id="SSF57783">
    <property type="entry name" value="Zinc beta-ribbon"/>
    <property type="match status" value="1"/>
</dbReference>
<dbReference type="GO" id="GO:0017025">
    <property type="term" value="F:TBP-class protein binding"/>
    <property type="evidence" value="ECO:0007669"/>
    <property type="project" value="InterPro"/>
</dbReference>
<proteinExistence type="predicted"/>
<dbReference type="InterPro" id="IPR036915">
    <property type="entry name" value="Cyclin-like_sf"/>
</dbReference>
<evidence type="ECO:0000313" key="8">
    <source>
        <dbReference type="EMBL" id="BAM80696.1"/>
    </source>
</evidence>
<sequence>MSAPTMERDVPDVCGECGSTDLVEDTKNGDLVCAQCGVVAAELLIDLGHEWRTFENDDSAYDPNRVGGSINPLLDSGLATSISQGPAGANALNERLARAQSRNVLDANDRYVTECYNRISYLCERSGLPQLVKDRACELLRLYYDHLTLGADGVRARARFREDETASIISAALFIACRNEGFPRTFNEISVIVSVAKSRVAAYVKAMEMSIGEAAKISRIRTTDDFVSRFCSYLEIPNIVRSLVNQVARAAAEKDGIHGRTLVSIAAGAIYFVLLLWRETCPQSIPATLRVSDEALVNRIAEVSGITEGVVKTVASRIRQYRDRGLLPPDWVRRFPSRLEPELPTSSSERQDPTGNELIHEQSAPTVSSKRPRQGSH</sequence>
<dbReference type="Pfam" id="PF08271">
    <property type="entry name" value="Zn_Ribbon_TF"/>
    <property type="match status" value="1"/>
</dbReference>
<dbReference type="OMA" id="DHDQRMK"/>
<accession>M1USL8</accession>
<reference evidence="8 9" key="2">
    <citation type="journal article" date="2007" name="BMC Biol.">
        <title>A 100%-complete sequence reveals unusually simple genomic features in the hot-spring red alga Cyanidioschyzon merolae.</title>
        <authorList>
            <person name="Nozaki H."/>
            <person name="Takano H."/>
            <person name="Misumi O."/>
            <person name="Terasawa K."/>
            <person name="Matsuzaki M."/>
            <person name="Maruyama S."/>
            <person name="Nishida K."/>
            <person name="Yagisawa F."/>
            <person name="Yoshida Y."/>
            <person name="Fujiwara T."/>
            <person name="Takio S."/>
            <person name="Tamura K."/>
            <person name="Chung S.J."/>
            <person name="Nakamura S."/>
            <person name="Kuroiwa H."/>
            <person name="Tanaka K."/>
            <person name="Sato N."/>
            <person name="Kuroiwa T."/>
        </authorList>
    </citation>
    <scope>NUCLEOTIDE SEQUENCE [LARGE SCALE GENOMIC DNA]</scope>
    <source>
        <strain evidence="8 9">10D</strain>
    </source>
</reference>
<dbReference type="Pfam" id="PF00382">
    <property type="entry name" value="TFIIB"/>
    <property type="match status" value="2"/>
</dbReference>
<dbReference type="GO" id="GO:0008270">
    <property type="term" value="F:zinc ion binding"/>
    <property type="evidence" value="ECO:0007669"/>
    <property type="project" value="UniProtKB-KW"/>
</dbReference>
<dbReference type="OrthoDB" id="25790at2759"/>
<evidence type="ECO:0000256" key="2">
    <source>
        <dbReference type="ARBA" id="ARBA00023015"/>
    </source>
</evidence>
<dbReference type="Gene3D" id="1.10.472.10">
    <property type="entry name" value="Cyclin-like"/>
    <property type="match status" value="1"/>
</dbReference>
<keyword evidence="3" id="KW-0804">Transcription</keyword>
<dbReference type="EMBL" id="AP006494">
    <property type="protein sequence ID" value="BAM80696.1"/>
    <property type="molecule type" value="Genomic_DNA"/>
</dbReference>
<dbReference type="AlphaFoldDB" id="M1USL8"/>
<evidence type="ECO:0000256" key="5">
    <source>
        <dbReference type="PROSITE-ProRule" id="PRU00469"/>
    </source>
</evidence>
<evidence type="ECO:0000313" key="9">
    <source>
        <dbReference type="Proteomes" id="UP000007014"/>
    </source>
</evidence>
<dbReference type="GeneID" id="16994788"/>
<dbReference type="STRING" id="280699.M1USL8"/>
<dbReference type="PANTHER" id="PTHR11618:SF13">
    <property type="entry name" value="TRANSCRIPTION INITIATION FACTOR IIB"/>
    <property type="match status" value="1"/>
</dbReference>
<dbReference type="Gene3D" id="1.10.472.170">
    <property type="match status" value="1"/>
</dbReference>
<keyword evidence="9" id="KW-1185">Reference proteome</keyword>
<keyword evidence="2" id="KW-0805">Transcription regulation</keyword>
<dbReference type="Proteomes" id="UP000007014">
    <property type="component" value="Chromosome 12"/>
</dbReference>
<evidence type="ECO:0000256" key="1">
    <source>
        <dbReference type="ARBA" id="ARBA00022737"/>
    </source>
</evidence>
<dbReference type="InterPro" id="IPR013150">
    <property type="entry name" value="TFIIB_cyclin"/>
</dbReference>